<evidence type="ECO:0000313" key="2">
    <source>
        <dbReference type="Proteomes" id="UP000789396"/>
    </source>
</evidence>
<proteinExistence type="predicted"/>
<reference evidence="1" key="1">
    <citation type="submission" date="2021-06" db="EMBL/GenBank/DDBJ databases">
        <authorList>
            <person name="Kallberg Y."/>
            <person name="Tangrot J."/>
            <person name="Rosling A."/>
        </authorList>
    </citation>
    <scope>NUCLEOTIDE SEQUENCE</scope>
    <source>
        <strain evidence="1">IN212</strain>
    </source>
</reference>
<dbReference type="Proteomes" id="UP000789396">
    <property type="component" value="Unassembled WGS sequence"/>
</dbReference>
<feature type="non-terminal residue" evidence="1">
    <location>
        <position position="1"/>
    </location>
</feature>
<accession>A0A9N9P6I7</accession>
<dbReference type="EMBL" id="CAJVPZ010064653">
    <property type="protein sequence ID" value="CAG8794473.1"/>
    <property type="molecule type" value="Genomic_DNA"/>
</dbReference>
<gene>
    <name evidence="1" type="ORF">RFULGI_LOCUS17076</name>
</gene>
<name>A0A9N9P6I7_9GLOM</name>
<evidence type="ECO:0000313" key="1">
    <source>
        <dbReference type="EMBL" id="CAG8794473.1"/>
    </source>
</evidence>
<comment type="caution">
    <text evidence="1">The sequence shown here is derived from an EMBL/GenBank/DDBJ whole genome shotgun (WGS) entry which is preliminary data.</text>
</comment>
<dbReference type="AlphaFoldDB" id="A0A9N9P6I7"/>
<keyword evidence="2" id="KW-1185">Reference proteome</keyword>
<organism evidence="1 2">
    <name type="scientific">Racocetra fulgida</name>
    <dbReference type="NCBI Taxonomy" id="60492"/>
    <lineage>
        <taxon>Eukaryota</taxon>
        <taxon>Fungi</taxon>
        <taxon>Fungi incertae sedis</taxon>
        <taxon>Mucoromycota</taxon>
        <taxon>Glomeromycotina</taxon>
        <taxon>Glomeromycetes</taxon>
        <taxon>Diversisporales</taxon>
        <taxon>Gigasporaceae</taxon>
        <taxon>Racocetra</taxon>
    </lineage>
</organism>
<dbReference type="OrthoDB" id="10439200at2759"/>
<feature type="non-terminal residue" evidence="1">
    <location>
        <position position="65"/>
    </location>
</feature>
<protein>
    <submittedName>
        <fullName evidence="1">2059_t:CDS:1</fullName>
    </submittedName>
</protein>
<sequence>SSTPQNCCNSCAADPNCLGWAINKDNTQCFHCMGDVDTFCSSNKVDPRLVAGDGAEGGSIRCSDG</sequence>